<organism evidence="2 3">
    <name type="scientific">Spiroplasma citri</name>
    <dbReference type="NCBI Taxonomy" id="2133"/>
    <lineage>
        <taxon>Bacteria</taxon>
        <taxon>Bacillati</taxon>
        <taxon>Mycoplasmatota</taxon>
        <taxon>Mollicutes</taxon>
        <taxon>Entomoplasmatales</taxon>
        <taxon>Spiroplasmataceae</taxon>
        <taxon>Spiroplasma</taxon>
    </lineage>
</organism>
<evidence type="ECO:0000313" key="3">
    <source>
        <dbReference type="Proteomes" id="UP001214629"/>
    </source>
</evidence>
<dbReference type="RefSeq" id="WP_277938729.1">
    <property type="nucleotide sequence ID" value="NZ_CP096246.1"/>
</dbReference>
<dbReference type="AlphaFoldDB" id="A0AAX3SYV6"/>
<protein>
    <submittedName>
        <fullName evidence="2">Uncharacterized protein</fullName>
    </submittedName>
</protein>
<keyword evidence="1" id="KW-0812">Transmembrane</keyword>
<accession>A0AAX3SYV6</accession>
<name>A0AAX3SYV6_SPICI</name>
<evidence type="ECO:0000313" key="2">
    <source>
        <dbReference type="EMBL" id="WFG96413.1"/>
    </source>
</evidence>
<reference evidence="2 3" key="1">
    <citation type="submission" date="2022-04" db="EMBL/GenBank/DDBJ databases">
        <title>Whole genome of Spiroplasma citri.</title>
        <authorList>
            <person name="Khanchezar A."/>
            <person name="Izadpanah K."/>
            <person name="Taghavi M."/>
            <person name="Ghorbani A."/>
            <person name="Beven L."/>
        </authorList>
    </citation>
    <scope>NUCLEOTIDE SEQUENCE [LARGE SCALE GENOMIC DNA]</scope>
    <source>
        <strain evidence="2 3">D4</strain>
    </source>
</reference>
<keyword evidence="1" id="KW-0472">Membrane</keyword>
<proteinExistence type="predicted"/>
<dbReference type="Proteomes" id="UP001214629">
    <property type="component" value="Chromosome"/>
</dbReference>
<dbReference type="EMBL" id="CP096246">
    <property type="protein sequence ID" value="WFG96413.1"/>
    <property type="molecule type" value="Genomic_DNA"/>
</dbReference>
<feature type="transmembrane region" description="Helical" evidence="1">
    <location>
        <begin position="21"/>
        <end position="40"/>
    </location>
</feature>
<sequence>MKSCQRGYARVYKKITQFIGLILFIVGAVLTFIALFSTVFQVKNGLNDIKKLELSFNVDYQFTANNLAKDTQYFNATAINKNKNLLYNGYSWRGNNIFYTPFNCLFEVKKWKHISYLTENNIILNKQYADYNHLKLGGHFNLRNSQNLQFNIIGYGAKYSNIYPDLGSFINSCYGS</sequence>
<evidence type="ECO:0000256" key="1">
    <source>
        <dbReference type="SAM" id="Phobius"/>
    </source>
</evidence>
<gene>
    <name evidence="2" type="ORF">M0C40_10145</name>
</gene>
<keyword evidence="3" id="KW-1185">Reference proteome</keyword>
<keyword evidence="1" id="KW-1133">Transmembrane helix</keyword>